<organism evidence="1">
    <name type="scientific">Streptomyces haneummycinicus</name>
    <dbReference type="NCBI Taxonomy" id="3074435"/>
    <lineage>
        <taxon>Bacteria</taxon>
        <taxon>Bacillati</taxon>
        <taxon>Actinomycetota</taxon>
        <taxon>Actinomycetes</taxon>
        <taxon>Kitasatosporales</taxon>
        <taxon>Streptomycetaceae</taxon>
        <taxon>Streptomyces</taxon>
    </lineage>
</organism>
<keyword evidence="1" id="KW-0614">Plasmid</keyword>
<reference evidence="1" key="2">
    <citation type="submission" date="2024-07" db="EMBL/GenBank/DDBJ databases">
        <title>Streptomyces haneummycinica sp. nov., a new antibiotic-producing actinobacterium isolated from marine sediment.</title>
        <authorList>
            <person name="Uemura M."/>
            <person name="Hamada M."/>
            <person name="Hirano S."/>
            <person name="Kobayashi K."/>
            <person name="Ohshiro T."/>
            <person name="Kobayashi T."/>
            <person name="Terahara T."/>
        </authorList>
    </citation>
    <scope>NUCLEOTIDE SEQUENCE</scope>
    <source>
        <strain evidence="1">KM77-8</strain>
        <plasmid evidence="1">pKM77-8_1</plasmid>
    </source>
</reference>
<gene>
    <name evidence="1" type="ORF">SHKM778_94980</name>
</gene>
<dbReference type="AlphaFoldDB" id="A0AAT9HZN3"/>
<dbReference type="EMBL" id="AP035769">
    <property type="protein sequence ID" value="BFO23110.1"/>
    <property type="molecule type" value="Genomic_DNA"/>
</dbReference>
<geneLocation type="plasmid" evidence="1">
    <name>pKM77-8_1</name>
</geneLocation>
<protein>
    <submittedName>
        <fullName evidence="1">Uncharacterized protein</fullName>
    </submittedName>
</protein>
<reference evidence="1" key="1">
    <citation type="submission" date="2024-06" db="EMBL/GenBank/DDBJ databases">
        <authorList>
            <consortium name="consrtm"/>
            <person name="Uemura M."/>
            <person name="Terahara T."/>
        </authorList>
    </citation>
    <scope>NUCLEOTIDE SEQUENCE</scope>
    <source>
        <strain evidence="1">KM77-8</strain>
        <plasmid evidence="1">pKM77-8_1</plasmid>
    </source>
</reference>
<proteinExistence type="predicted"/>
<sequence length="100" mass="11296">MPREGGDHARGDESWRGEWTPDAIAHALTPGQRMEFMRQLNLTPFSELEALGARWRKLIEDLRAGAAKAPEVLDYQRQHGGALPPEYTDVTELISERRVA</sequence>
<accession>A0AAT9HZN3</accession>
<name>A0AAT9HZN3_9ACTN</name>
<evidence type="ECO:0000313" key="1">
    <source>
        <dbReference type="EMBL" id="BFO23110.1"/>
    </source>
</evidence>